<accession>A0A5S3QNG3</accession>
<feature type="region of interest" description="Disordered" evidence="5">
    <location>
        <begin position="715"/>
        <end position="769"/>
    </location>
</feature>
<sequence>MKPRKLTMTAFGPYKGTETINFAELDAYNLFVISGNTGAGKTTIFDGICFALYGSASGSDREDFRMLRSDFADDDTHTSVELVFELKGRTYRILRQLGHIKQGNKTKTGERYEFYEQVDGKEVPCVDRQIVSEINKQVEAIVGLTQDQFKQIVMLPQGEFRKLLTSETENKEAILRRIFKTESYKHLNELLKRKKDHVHEQFTHEKQMRDHYIQTIPATLPEREASPLFQVLAEDYYNTNQVITALDEEMQFYQEKITADQKQYEEAYNKHTEKQTAFHQAKAVNDRFQELEQKQKQLRELQEQIPVYKEKREQLQAAERAAGIEPYEKQAADWRREEQEKINAHQQAQTANRQADKKLEEARSVYQQEEQNKQKREDTNKKLDRLQGFLPDVKEINERKQEMEQLQKQTEQTAANLEKQNTTLQQKKEAADSLHKDIQVMDEAVSQLPEKQETLNNMRDQVRVLMKYLDLQEKDTRLNQDVQGKEQAFNDMKRTYDEAEQRWMNDQASVLAAHLHDGQPCPVCGSKEHPDMAVNQDSGVTKEKLGTLKKQLDEKDRLYRDAVANLKSNHAQLEEAQVELSQHQMQATDAKALKEDLSKQGKQLSDEVEKLKQQREKLSKAKEAHTNAMEEVKQLEADKEQLNKTYHEKNAAYEKAKAVYDERLRKIPEEVRVLTELERQIKETSDYKTQLEQAWEKAQQQFQEAKDEQTKAAANLANSKQQLADTEEKRKTAESSFKEALAHAQFASEKAYQEAKMNQSERDKRKEEIDQFNEQRAALEQTVTELQEQLKDSAKADLTAMQAELDQLKQAYEAALQQLNLSKKYAEGAADLRMNILEANEKLAASEKELATITDLHDVLRGQNEQKISFERYLQIEYLERIIDAANGRLKDLSNGQFYLMRSDRQESHGKQSGLALDVHDAYTGQTRDVKSLSGGEKFNASLSLALGMSDVIQSFQGNIRIDTMFIDEGFGSLDEESLNKAIETLIDLQKSGRMIGVISHVQDLKTIFPARLDVVKTKEGYSKTDFVVN</sequence>
<keyword evidence="4" id="KW-0175">Coiled coil</keyword>
<feature type="compositionally biased region" description="Polar residues" evidence="5">
    <location>
        <begin position="344"/>
        <end position="353"/>
    </location>
</feature>
<evidence type="ECO:0000256" key="1">
    <source>
        <dbReference type="ARBA" id="ARBA00006930"/>
    </source>
</evidence>
<dbReference type="OrthoDB" id="9795626at2"/>
<evidence type="ECO:0000256" key="5">
    <source>
        <dbReference type="SAM" id="MobiDB-lite"/>
    </source>
</evidence>
<organism evidence="7 8">
    <name type="scientific">Lentibacillus cibarius</name>
    <dbReference type="NCBI Taxonomy" id="2583219"/>
    <lineage>
        <taxon>Bacteria</taxon>
        <taxon>Bacillati</taxon>
        <taxon>Bacillota</taxon>
        <taxon>Bacilli</taxon>
        <taxon>Bacillales</taxon>
        <taxon>Bacillaceae</taxon>
        <taxon>Lentibacillus</taxon>
    </lineage>
</organism>
<dbReference type="Pfam" id="PF13476">
    <property type="entry name" value="AAA_23"/>
    <property type="match status" value="1"/>
</dbReference>
<dbReference type="SUPFAM" id="SSF52540">
    <property type="entry name" value="P-loop containing nucleoside triphosphate hydrolases"/>
    <property type="match status" value="2"/>
</dbReference>
<evidence type="ECO:0000256" key="3">
    <source>
        <dbReference type="ARBA" id="ARBA00013368"/>
    </source>
</evidence>
<dbReference type="InterPro" id="IPR038729">
    <property type="entry name" value="Rad50/SbcC_AAA"/>
</dbReference>
<evidence type="ECO:0000256" key="2">
    <source>
        <dbReference type="ARBA" id="ARBA00011322"/>
    </source>
</evidence>
<dbReference type="Gene3D" id="3.40.50.300">
    <property type="entry name" value="P-loop containing nucleotide triphosphate hydrolases"/>
    <property type="match status" value="2"/>
</dbReference>
<comment type="subunit">
    <text evidence="2">Heterodimer of SbcC and SbcD.</text>
</comment>
<evidence type="ECO:0000256" key="4">
    <source>
        <dbReference type="SAM" id="Coils"/>
    </source>
</evidence>
<protein>
    <recommendedName>
        <fullName evidence="3">Nuclease SbcCD subunit C</fullName>
    </recommendedName>
</protein>
<feature type="region of interest" description="Disordered" evidence="5">
    <location>
        <begin position="319"/>
        <end position="358"/>
    </location>
</feature>
<name>A0A5S3QNG3_9BACI</name>
<feature type="compositionally biased region" description="Basic and acidic residues" evidence="5">
    <location>
        <begin position="326"/>
        <end position="343"/>
    </location>
</feature>
<feature type="compositionally biased region" description="Basic and acidic residues" evidence="5">
    <location>
        <begin position="759"/>
        <end position="769"/>
    </location>
</feature>
<dbReference type="GO" id="GO:0006302">
    <property type="term" value="P:double-strand break repair"/>
    <property type="evidence" value="ECO:0007669"/>
    <property type="project" value="InterPro"/>
</dbReference>
<gene>
    <name evidence="7" type="ORF">FFL34_14700</name>
</gene>
<reference evidence="7 8" key="1">
    <citation type="submission" date="2019-05" db="EMBL/GenBank/DDBJ databases">
        <title>Genomic analysis of Lentibacillus sp. NKC220-2.</title>
        <authorList>
            <person name="Oh Y.J."/>
        </authorList>
    </citation>
    <scope>NUCLEOTIDE SEQUENCE [LARGE SCALE GENOMIC DNA]</scope>
    <source>
        <strain evidence="7 8">NKC220-2</strain>
    </source>
</reference>
<dbReference type="EMBL" id="VCIA01000001">
    <property type="protein sequence ID" value="TMN23198.1"/>
    <property type="molecule type" value="Genomic_DNA"/>
</dbReference>
<dbReference type="RefSeq" id="WP_138604090.1">
    <property type="nucleotide sequence ID" value="NZ_VCIA01000001.1"/>
</dbReference>
<dbReference type="Proteomes" id="UP000306980">
    <property type="component" value="Unassembled WGS sequence"/>
</dbReference>
<dbReference type="InterPro" id="IPR027417">
    <property type="entry name" value="P-loop_NTPase"/>
</dbReference>
<feature type="compositionally biased region" description="Basic and acidic residues" evidence="5">
    <location>
        <begin position="370"/>
        <end position="383"/>
    </location>
</feature>
<evidence type="ECO:0000259" key="6">
    <source>
        <dbReference type="Pfam" id="PF13476"/>
    </source>
</evidence>
<feature type="compositionally biased region" description="Basic and acidic residues" evidence="5">
    <location>
        <begin position="726"/>
        <end position="741"/>
    </location>
</feature>
<dbReference type="Pfam" id="PF13558">
    <property type="entry name" value="SbcC_Walker_B"/>
    <property type="match status" value="1"/>
</dbReference>
<proteinExistence type="inferred from homology"/>
<dbReference type="PANTHER" id="PTHR32114:SF2">
    <property type="entry name" value="ABC TRANSPORTER ABCH.3"/>
    <property type="match status" value="1"/>
</dbReference>
<feature type="coiled-coil region" evidence="4">
    <location>
        <begin position="243"/>
        <end position="318"/>
    </location>
</feature>
<dbReference type="GO" id="GO:0016887">
    <property type="term" value="F:ATP hydrolysis activity"/>
    <property type="evidence" value="ECO:0007669"/>
    <property type="project" value="InterPro"/>
</dbReference>
<evidence type="ECO:0000313" key="7">
    <source>
        <dbReference type="EMBL" id="TMN23198.1"/>
    </source>
</evidence>
<dbReference type="PANTHER" id="PTHR32114">
    <property type="entry name" value="ABC TRANSPORTER ABCH.3"/>
    <property type="match status" value="1"/>
</dbReference>
<comment type="similarity">
    <text evidence="1">Belongs to the SMC family. SbcC subfamily.</text>
</comment>
<dbReference type="AlphaFoldDB" id="A0A5S3QNG3"/>
<evidence type="ECO:0000313" key="8">
    <source>
        <dbReference type="Proteomes" id="UP000306980"/>
    </source>
</evidence>
<feature type="region of interest" description="Disordered" evidence="5">
    <location>
        <begin position="364"/>
        <end position="383"/>
    </location>
</feature>
<comment type="caution">
    <text evidence="7">The sequence shown here is derived from an EMBL/GenBank/DDBJ whole genome shotgun (WGS) entry which is preliminary data.</text>
</comment>
<feature type="domain" description="Rad50/SbcC-type AAA" evidence="6">
    <location>
        <begin position="5"/>
        <end position="195"/>
    </location>
</feature>